<accession>A0ABX3F6M6</accession>
<protein>
    <submittedName>
        <fullName evidence="1">Uncharacterized protein</fullName>
    </submittedName>
</protein>
<gene>
    <name evidence="1" type="ORF">BIY21_04335</name>
</gene>
<evidence type="ECO:0000313" key="2">
    <source>
        <dbReference type="Proteomes" id="UP000186206"/>
    </source>
</evidence>
<proteinExistence type="predicted"/>
<reference evidence="1 2" key="1">
    <citation type="submission" date="2016-09" db="EMBL/GenBank/DDBJ databases">
        <title>Genomic Taxonomy of the Vibrionaceae.</title>
        <authorList>
            <person name="Gonzalez-Castillo A."/>
            <person name="Gomez-Gil B."/>
            <person name="Enciso-Ibarra K."/>
        </authorList>
    </citation>
    <scope>NUCLEOTIDE SEQUENCE [LARGE SCALE GENOMIC DNA]</scope>
    <source>
        <strain evidence="1 2">CAIM 1731</strain>
    </source>
</reference>
<keyword evidence="2" id="KW-1185">Reference proteome</keyword>
<dbReference type="EMBL" id="MJMI01000142">
    <property type="protein sequence ID" value="OLQ85472.1"/>
    <property type="molecule type" value="Genomic_DNA"/>
</dbReference>
<organism evidence="1 2">
    <name type="scientific">Vibrio ponticus</name>
    <dbReference type="NCBI Taxonomy" id="265668"/>
    <lineage>
        <taxon>Bacteria</taxon>
        <taxon>Pseudomonadati</taxon>
        <taxon>Pseudomonadota</taxon>
        <taxon>Gammaproteobacteria</taxon>
        <taxon>Vibrionales</taxon>
        <taxon>Vibrionaceae</taxon>
        <taxon>Vibrio</taxon>
    </lineage>
</organism>
<name>A0ABX3F6M6_9VIBR</name>
<sequence length="129" mass="14135">MESRCGNARAKARAHGIARGLAMVNKWTDSLVSNYVCPSKGVRGASGCGDARAKAQAHGIAMAINKTNQQIQNLALQLERTDSLGKNQDDFLGFRCREHLKPSGQQQQIKRLSDYSLARQRVIGPLVQM</sequence>
<dbReference type="Proteomes" id="UP000186206">
    <property type="component" value="Unassembled WGS sequence"/>
</dbReference>
<comment type="caution">
    <text evidence="1">The sequence shown here is derived from an EMBL/GenBank/DDBJ whole genome shotgun (WGS) entry which is preliminary data.</text>
</comment>
<evidence type="ECO:0000313" key="1">
    <source>
        <dbReference type="EMBL" id="OLQ85472.1"/>
    </source>
</evidence>